<dbReference type="PANTHER" id="PTHR42791:SF16">
    <property type="entry name" value="N-ACETYLTRANSFERASE DOMAIN-CONTAINING PROTEIN"/>
    <property type="match status" value="1"/>
</dbReference>
<evidence type="ECO:0000259" key="1">
    <source>
        <dbReference type="PROSITE" id="PS51186"/>
    </source>
</evidence>
<dbReference type="Gene3D" id="3.40.630.30">
    <property type="match status" value="1"/>
</dbReference>
<dbReference type="AlphaFoldDB" id="A0A5N7CC46"/>
<proteinExistence type="predicted"/>
<evidence type="ECO:0000313" key="2">
    <source>
        <dbReference type="EMBL" id="KAE8391499.1"/>
    </source>
</evidence>
<keyword evidence="2" id="KW-0012">Acyltransferase</keyword>
<dbReference type="GO" id="GO:0016747">
    <property type="term" value="F:acyltransferase activity, transferring groups other than amino-acyl groups"/>
    <property type="evidence" value="ECO:0007669"/>
    <property type="project" value="InterPro"/>
</dbReference>
<accession>A0A5N7CC46</accession>
<dbReference type="Proteomes" id="UP000541154">
    <property type="component" value="Unassembled WGS sequence"/>
</dbReference>
<feature type="domain" description="N-acetyltransferase" evidence="1">
    <location>
        <begin position="100"/>
        <end position="236"/>
    </location>
</feature>
<reference evidence="3 4" key="1">
    <citation type="submission" date="2019-04" db="EMBL/GenBank/DDBJ databases">
        <title>Aspergillus burnettii sp. nov., novel species from soil in southeast Queensland.</title>
        <authorList>
            <person name="Gilchrist C.L.M."/>
            <person name="Pitt J.I."/>
            <person name="Lange L."/>
            <person name="Lacey H.J."/>
            <person name="Vuong D."/>
            <person name="Midgley D.J."/>
            <person name="Greenfield P."/>
            <person name="Bradbury M."/>
            <person name="Lacey E."/>
            <person name="Busk P.K."/>
            <person name="Pilgaard B."/>
            <person name="Chooi Y.H."/>
            <person name="Piggott A.M."/>
        </authorList>
    </citation>
    <scope>NUCLEOTIDE SEQUENCE [LARGE SCALE GENOMIC DNA]</scope>
    <source>
        <strain evidence="3 4">FRR 5400</strain>
    </source>
</reference>
<dbReference type="PROSITE" id="PS51186">
    <property type="entry name" value="GNAT"/>
    <property type="match status" value="1"/>
</dbReference>
<dbReference type="InterPro" id="IPR052523">
    <property type="entry name" value="Trichothecene_AcTrans"/>
</dbReference>
<accession>A0A8H5ZTY8</accession>
<name>A0A5N7CC46_PETAA</name>
<evidence type="ECO:0000313" key="4">
    <source>
        <dbReference type="Proteomes" id="UP000541154"/>
    </source>
</evidence>
<keyword evidence="2" id="KW-0808">Transferase</keyword>
<dbReference type="InterPro" id="IPR016181">
    <property type="entry name" value="Acyl_CoA_acyltransferase"/>
</dbReference>
<dbReference type="OrthoDB" id="2744543at2759"/>
<gene>
    <name evidence="2" type="ORF">BDV23DRAFT_153153</name>
    <name evidence="3" type="ORF">ETB97_009860</name>
</gene>
<sequence>MSVTEVHLRPAVSLDLPYIAEVAAKSMLDDELFAFLCPRRREFYSDYRQAFLRRLRTKLRTPGWVIIVAVANSATDTVDAESGPIVGYCVWERIGETAEESTRHWKETQREGWWTSVQELLGNVTEYFTSRLYPDRSVDESRLTRYNALNTDCFPYDDFPELWYLSTLAVHPASQRQGIGRRLVEWGLERAKWDGAPVGLEASAKGTRLYRSLGFKIVNEVPLVEGIDLTAMLWQPSSGGRTPKTEI</sequence>
<dbReference type="Pfam" id="PF13508">
    <property type="entry name" value="Acetyltransf_7"/>
    <property type="match status" value="1"/>
</dbReference>
<protein>
    <submittedName>
        <fullName evidence="2">Acyl-CoA N-acyltransferase</fullName>
    </submittedName>
</protein>
<evidence type="ECO:0000313" key="3">
    <source>
        <dbReference type="EMBL" id="KAF5855126.1"/>
    </source>
</evidence>
<reference evidence="2" key="2">
    <citation type="submission" date="2019-04" db="EMBL/GenBank/DDBJ databases">
        <title>Friends and foes A comparative genomics studyof 23 Aspergillus species from section Flavi.</title>
        <authorList>
            <consortium name="DOE Joint Genome Institute"/>
            <person name="Kjaerbolling I."/>
            <person name="Vesth T."/>
            <person name="Frisvad J.C."/>
            <person name="Nybo J.L."/>
            <person name="Theobald S."/>
            <person name="Kildgaard S."/>
            <person name="Isbrandt T."/>
            <person name="Kuo A."/>
            <person name="Sato A."/>
            <person name="Lyhne E.K."/>
            <person name="Kogle M.E."/>
            <person name="Wiebenga A."/>
            <person name="Kun R.S."/>
            <person name="Lubbers R.J."/>
            <person name="Makela M.R."/>
            <person name="Barry K."/>
            <person name="Chovatia M."/>
            <person name="Clum A."/>
            <person name="Daum C."/>
            <person name="Haridas S."/>
            <person name="He G."/>
            <person name="LaButti K."/>
            <person name="Lipzen A."/>
            <person name="Mondo S."/>
            <person name="Riley R."/>
            <person name="Salamov A."/>
            <person name="Simmons B.A."/>
            <person name="Magnuson J.K."/>
            <person name="Henrissat B."/>
            <person name="Mortensen U.H."/>
            <person name="Larsen T.O."/>
            <person name="Devries R.P."/>
            <person name="Grigoriev I.V."/>
            <person name="Machida M."/>
            <person name="Baker S.E."/>
            <person name="Andersen M.R."/>
        </authorList>
    </citation>
    <scope>NUCLEOTIDE SEQUENCE [LARGE SCALE GENOMIC DNA]</scope>
    <source>
        <strain evidence="2">IBT 14317</strain>
    </source>
</reference>
<organism evidence="2">
    <name type="scientific">Petromyces alliaceus</name>
    <name type="common">Aspergillus alliaceus</name>
    <dbReference type="NCBI Taxonomy" id="209559"/>
    <lineage>
        <taxon>Eukaryota</taxon>
        <taxon>Fungi</taxon>
        <taxon>Dikarya</taxon>
        <taxon>Ascomycota</taxon>
        <taxon>Pezizomycotina</taxon>
        <taxon>Eurotiomycetes</taxon>
        <taxon>Eurotiomycetidae</taxon>
        <taxon>Eurotiales</taxon>
        <taxon>Aspergillaceae</taxon>
        <taxon>Aspergillus</taxon>
        <taxon>Aspergillus subgen. Circumdati</taxon>
    </lineage>
</organism>
<dbReference type="CDD" id="cd04301">
    <property type="entry name" value="NAT_SF"/>
    <property type="match status" value="1"/>
</dbReference>
<dbReference type="SUPFAM" id="SSF55729">
    <property type="entry name" value="Acyl-CoA N-acyltransferases (Nat)"/>
    <property type="match status" value="1"/>
</dbReference>
<keyword evidence="4" id="KW-1185">Reference proteome</keyword>
<dbReference type="Proteomes" id="UP000326877">
    <property type="component" value="Unassembled WGS sequence"/>
</dbReference>
<dbReference type="PANTHER" id="PTHR42791">
    <property type="entry name" value="GNAT FAMILY ACETYLTRANSFERASE"/>
    <property type="match status" value="1"/>
</dbReference>
<dbReference type="EMBL" id="ML735245">
    <property type="protein sequence ID" value="KAE8391499.1"/>
    <property type="molecule type" value="Genomic_DNA"/>
</dbReference>
<dbReference type="InterPro" id="IPR000182">
    <property type="entry name" value="GNAT_dom"/>
</dbReference>
<dbReference type="EMBL" id="SPNV01000498">
    <property type="protein sequence ID" value="KAF5855126.1"/>
    <property type="molecule type" value="Genomic_DNA"/>
</dbReference>